<dbReference type="EMBL" id="JAJJVO010000052">
    <property type="protein sequence ID" value="MCC9273286.1"/>
    <property type="molecule type" value="Genomic_DNA"/>
</dbReference>
<dbReference type="GO" id="GO:0030420">
    <property type="term" value="P:establishment of competence for transformation"/>
    <property type="evidence" value="ECO:0007669"/>
    <property type="project" value="UniProtKB-KW"/>
</dbReference>
<comment type="subcellular location">
    <subcellularLocation>
        <location evidence="1">Cell surface</location>
    </subcellularLocation>
</comment>
<dbReference type="Pfam" id="PF07963">
    <property type="entry name" value="N_methyl"/>
    <property type="match status" value="1"/>
</dbReference>
<organism evidence="4 5">
    <name type="scientific">Enterococcus aquimarinus</name>
    <dbReference type="NCBI Taxonomy" id="328396"/>
    <lineage>
        <taxon>Bacteria</taxon>
        <taxon>Bacillati</taxon>
        <taxon>Bacillota</taxon>
        <taxon>Bacilli</taxon>
        <taxon>Lactobacillales</taxon>
        <taxon>Enterococcaceae</taxon>
        <taxon>Enterococcus</taxon>
    </lineage>
</organism>
<proteinExistence type="predicted"/>
<keyword evidence="3" id="KW-0812">Transmembrane</keyword>
<dbReference type="Proteomes" id="UP000813384">
    <property type="component" value="Unassembled WGS sequence"/>
</dbReference>
<dbReference type="InterPro" id="IPR016977">
    <property type="entry name" value="ComGF"/>
</dbReference>
<keyword evidence="3" id="KW-0472">Membrane</keyword>
<feature type="transmembrane region" description="Helical" evidence="3">
    <location>
        <begin position="20"/>
        <end position="45"/>
    </location>
</feature>
<keyword evidence="2" id="KW-0178">Competence</keyword>
<dbReference type="Pfam" id="PF15980">
    <property type="entry name" value="ComGF"/>
    <property type="match status" value="1"/>
</dbReference>
<evidence type="ECO:0000256" key="1">
    <source>
        <dbReference type="ARBA" id="ARBA00004241"/>
    </source>
</evidence>
<dbReference type="InterPro" id="IPR012902">
    <property type="entry name" value="N_methyl_site"/>
</dbReference>
<accession>A0A9E4DS49</accession>
<reference evidence="4" key="1">
    <citation type="journal article" date="2021" name="PeerJ">
        <title>Extensive microbial diversity within the chicken gut microbiome revealed by metagenomics and culture.</title>
        <authorList>
            <person name="Gilroy R."/>
            <person name="Ravi A."/>
            <person name="Getino M."/>
            <person name="Pursley I."/>
            <person name="Horton D.L."/>
            <person name="Alikhan N.F."/>
            <person name="Baker D."/>
            <person name="Gharbi K."/>
            <person name="Hall N."/>
            <person name="Watson M."/>
            <person name="Adriaenssens E.M."/>
            <person name="Foster-Nyarko E."/>
            <person name="Jarju S."/>
            <person name="Secka A."/>
            <person name="Antonio M."/>
            <person name="Oren A."/>
            <person name="Chaudhuri R.R."/>
            <person name="La Ragione R."/>
            <person name="Hildebrand F."/>
            <person name="Pallen M.J."/>
        </authorList>
    </citation>
    <scope>NUCLEOTIDE SEQUENCE</scope>
    <source>
        <strain evidence="4">150</strain>
    </source>
</reference>
<evidence type="ECO:0000313" key="5">
    <source>
        <dbReference type="Proteomes" id="UP000813384"/>
    </source>
</evidence>
<dbReference type="GO" id="GO:0009986">
    <property type="term" value="C:cell surface"/>
    <property type="evidence" value="ECO:0007669"/>
    <property type="project" value="UniProtKB-SubCell"/>
</dbReference>
<evidence type="ECO:0000256" key="2">
    <source>
        <dbReference type="ARBA" id="ARBA00023287"/>
    </source>
</evidence>
<dbReference type="NCBIfam" id="TIGR02532">
    <property type="entry name" value="IV_pilin_GFxxxE"/>
    <property type="match status" value="1"/>
</dbReference>
<gene>
    <name evidence="4" type="ORF">K8V42_03230</name>
</gene>
<comment type="caution">
    <text evidence="4">The sequence shown here is derived from an EMBL/GenBank/DDBJ whole genome shotgun (WGS) entry which is preliminary data.</text>
</comment>
<dbReference type="AlphaFoldDB" id="A0A9E4DS49"/>
<keyword evidence="3" id="KW-1133">Transmembrane helix</keyword>
<reference evidence="4" key="2">
    <citation type="submission" date="2021-11" db="EMBL/GenBank/DDBJ databases">
        <authorList>
            <person name="Gilroy R."/>
        </authorList>
    </citation>
    <scope>NUCLEOTIDE SEQUENCE</scope>
    <source>
        <strain evidence="4">150</strain>
    </source>
</reference>
<sequence>MSKVPKKISTSELNASPKYAGFTLLECLVTLSMLSLIFLMLSGVFTQSQEINRRIQGRQELEWHVFLVQLENQFALGTFKSVEKSELVFNRTKLHEGKQVTFAIKRSQDKQAVYLSDNGGVEPLLTQVTNLIFERQGNTILFTITFTNGEIKSGQWTIPQASR</sequence>
<evidence type="ECO:0000256" key="3">
    <source>
        <dbReference type="SAM" id="Phobius"/>
    </source>
</evidence>
<evidence type="ECO:0000313" key="4">
    <source>
        <dbReference type="EMBL" id="MCC9273286.1"/>
    </source>
</evidence>
<name>A0A9E4DS49_9ENTE</name>
<dbReference type="NCBIfam" id="NF041002">
    <property type="entry name" value="pilin_ComGF"/>
    <property type="match status" value="1"/>
</dbReference>
<protein>
    <submittedName>
        <fullName evidence="4">ComGF family competence protein</fullName>
    </submittedName>
</protein>